<dbReference type="Pfam" id="PF08843">
    <property type="entry name" value="AbiEii"/>
    <property type="match status" value="1"/>
</dbReference>
<name>A0ABT8SBW7_9BURK</name>
<protein>
    <submittedName>
        <fullName evidence="1">Nucleotidyl transferase AbiEii/AbiGii toxin family protein</fullName>
    </submittedName>
</protein>
<accession>A0ABT8SBW7</accession>
<dbReference type="RefSeq" id="WP_301813209.1">
    <property type="nucleotide sequence ID" value="NZ_JAUJZH010000020.1"/>
</dbReference>
<sequence>MLQTLDGSLLRQRGCLFGGGTAIALRFGEYRESLDIDFLVSDLAAYRELRQAMTGVGGWKAITRADATSDVQPGELRADQFGIRTRLLVEGQPIKFEVVFEARIALELPGRADELCGVPTLTSLDMGTTKLLANSDRWADDGVFSRDLIDLAMMKPALPLLRRAVAKAEGAYGDSIRRDLQRAIDRMGERAGWLERCVRVMGVSYTPAQVWQRVRSLRRVLI</sequence>
<keyword evidence="1" id="KW-0808">Transferase</keyword>
<evidence type="ECO:0000313" key="1">
    <source>
        <dbReference type="EMBL" id="MDO1535492.1"/>
    </source>
</evidence>
<reference evidence="1" key="1">
    <citation type="submission" date="2023-06" db="EMBL/GenBank/DDBJ databases">
        <authorList>
            <person name="Jiang Y."/>
            <person name="Liu Q."/>
        </authorList>
    </citation>
    <scope>NUCLEOTIDE SEQUENCE</scope>
    <source>
        <strain evidence="1">CGMCC 1.12090</strain>
    </source>
</reference>
<dbReference type="EMBL" id="JAUKVY010000020">
    <property type="protein sequence ID" value="MDO1535492.1"/>
    <property type="molecule type" value="Genomic_DNA"/>
</dbReference>
<comment type="caution">
    <text evidence="1">The sequence shown here is derived from an EMBL/GenBank/DDBJ whole genome shotgun (WGS) entry which is preliminary data.</text>
</comment>
<dbReference type="InterPro" id="IPR014942">
    <property type="entry name" value="AbiEii"/>
</dbReference>
<keyword evidence="2" id="KW-1185">Reference proteome</keyword>
<evidence type="ECO:0000313" key="2">
    <source>
        <dbReference type="Proteomes" id="UP001169027"/>
    </source>
</evidence>
<organism evidence="1 2">
    <name type="scientific">Variovorax ginsengisoli</name>
    <dbReference type="NCBI Taxonomy" id="363844"/>
    <lineage>
        <taxon>Bacteria</taxon>
        <taxon>Pseudomonadati</taxon>
        <taxon>Pseudomonadota</taxon>
        <taxon>Betaproteobacteria</taxon>
        <taxon>Burkholderiales</taxon>
        <taxon>Comamonadaceae</taxon>
        <taxon>Variovorax</taxon>
    </lineage>
</organism>
<dbReference type="Proteomes" id="UP001169027">
    <property type="component" value="Unassembled WGS sequence"/>
</dbReference>
<proteinExistence type="predicted"/>
<gene>
    <name evidence="1" type="ORF">Q2T77_24715</name>
</gene>
<dbReference type="GO" id="GO:0016740">
    <property type="term" value="F:transferase activity"/>
    <property type="evidence" value="ECO:0007669"/>
    <property type="project" value="UniProtKB-KW"/>
</dbReference>